<dbReference type="InterPro" id="IPR012340">
    <property type="entry name" value="NA-bd_OB-fold"/>
</dbReference>
<evidence type="ECO:0000313" key="2">
    <source>
        <dbReference type="EMBL" id="KAF3581191.1"/>
    </source>
</evidence>
<accession>A0ABQ7DV56</accession>
<sequence>MAAITAVSDLKPFKSMWKIQVKIIRLWKQYSAAGGLTIEMVLIDSNGVKINASVKKDLVNQFDSFLSQGSSKIIINFSLNPSCGSYRTTIHPYIIGFLSTTRVRNCDDLPDALTGFEPVNYMDIIDGTLNMDYLVDVIGQIVEVTPIEVVSANGNETHKLTVELRNEKDERLPMVLWGNFATDVSDAIQGREFLCQHIEVDVGVSINLKIFSFY</sequence>
<evidence type="ECO:0000259" key="1">
    <source>
        <dbReference type="Pfam" id="PF02721"/>
    </source>
</evidence>
<protein>
    <recommendedName>
        <fullName evidence="1">Replication protein A 70 kDa DNA-binding subunit B/D first OB fold domain-containing protein</fullName>
    </recommendedName>
</protein>
<feature type="domain" description="Replication protein A 70 kDa DNA-binding subunit B/D first OB fold" evidence="1">
    <location>
        <begin position="5"/>
        <end position="106"/>
    </location>
</feature>
<proteinExistence type="predicted"/>
<dbReference type="PANTHER" id="PTHR47165">
    <property type="entry name" value="OS03G0429900 PROTEIN"/>
    <property type="match status" value="1"/>
</dbReference>
<organism evidence="2 3">
    <name type="scientific">Brassica cretica</name>
    <name type="common">Mustard</name>
    <dbReference type="NCBI Taxonomy" id="69181"/>
    <lineage>
        <taxon>Eukaryota</taxon>
        <taxon>Viridiplantae</taxon>
        <taxon>Streptophyta</taxon>
        <taxon>Embryophyta</taxon>
        <taxon>Tracheophyta</taxon>
        <taxon>Spermatophyta</taxon>
        <taxon>Magnoliopsida</taxon>
        <taxon>eudicotyledons</taxon>
        <taxon>Gunneridae</taxon>
        <taxon>Pentapetalae</taxon>
        <taxon>rosids</taxon>
        <taxon>malvids</taxon>
        <taxon>Brassicales</taxon>
        <taxon>Brassicaceae</taxon>
        <taxon>Brassiceae</taxon>
        <taxon>Brassica</taxon>
    </lineage>
</organism>
<dbReference type="EMBL" id="QGKV02000649">
    <property type="protein sequence ID" value="KAF3581191.1"/>
    <property type="molecule type" value="Genomic_DNA"/>
</dbReference>
<gene>
    <name evidence="2" type="ORF">DY000_02031988</name>
</gene>
<dbReference type="InterPro" id="IPR003871">
    <property type="entry name" value="RFA1B/D_OB_1st"/>
</dbReference>
<dbReference type="SUPFAM" id="SSF50249">
    <property type="entry name" value="Nucleic acid-binding proteins"/>
    <property type="match status" value="2"/>
</dbReference>
<dbReference type="CDD" id="cd04481">
    <property type="entry name" value="RPA1_DBD_B_like"/>
    <property type="match status" value="1"/>
</dbReference>
<dbReference type="CDD" id="cd04480">
    <property type="entry name" value="RPA1_DBD_A_like"/>
    <property type="match status" value="1"/>
</dbReference>
<keyword evidence="3" id="KW-1185">Reference proteome</keyword>
<evidence type="ECO:0000313" key="3">
    <source>
        <dbReference type="Proteomes" id="UP000266723"/>
    </source>
</evidence>
<comment type="caution">
    <text evidence="2">The sequence shown here is derived from an EMBL/GenBank/DDBJ whole genome shotgun (WGS) entry which is preliminary data.</text>
</comment>
<name>A0ABQ7DV56_BRACR</name>
<dbReference type="Pfam" id="PF02721">
    <property type="entry name" value="DUF223"/>
    <property type="match status" value="1"/>
</dbReference>
<reference evidence="2 3" key="1">
    <citation type="journal article" date="2020" name="BMC Genomics">
        <title>Intraspecific diversification of the crop wild relative Brassica cretica Lam. using demographic model selection.</title>
        <authorList>
            <person name="Kioukis A."/>
            <person name="Michalopoulou V.A."/>
            <person name="Briers L."/>
            <person name="Pirintsos S."/>
            <person name="Studholme D.J."/>
            <person name="Pavlidis P."/>
            <person name="Sarris P.F."/>
        </authorList>
    </citation>
    <scope>NUCLEOTIDE SEQUENCE [LARGE SCALE GENOMIC DNA]</scope>
    <source>
        <strain evidence="3">cv. PFS-1207/04</strain>
    </source>
</reference>
<dbReference type="Proteomes" id="UP000266723">
    <property type="component" value="Unassembled WGS sequence"/>
</dbReference>
<dbReference type="Gene3D" id="2.40.50.140">
    <property type="entry name" value="Nucleic acid-binding proteins"/>
    <property type="match status" value="2"/>
</dbReference>
<dbReference type="PANTHER" id="PTHR47165:SF4">
    <property type="entry name" value="OS03G0429900 PROTEIN"/>
    <property type="match status" value="1"/>
</dbReference>